<gene>
    <name evidence="1" type="ORF">PISMIDRAFT_15374</name>
</gene>
<dbReference type="OrthoDB" id="10456084at2759"/>
<proteinExistence type="predicted"/>
<dbReference type="EMBL" id="KN833838">
    <property type="protein sequence ID" value="KIK17103.1"/>
    <property type="molecule type" value="Genomic_DNA"/>
</dbReference>
<dbReference type="AlphaFoldDB" id="A0A0C9ZB23"/>
<sequence length="146" mass="16105">MTCLFNTQEGIRQSATCSPSEVLVLPIRDRQASPGVTELICEAKANCVGLVASSPDTHVEIVRLDVTMDEIARMDVLDTKDLQIGNLEAKLVAAKVEEVLEEWIERAQDHCIVVARRAEPPDKWSTNATGQARKLWARIPTVDALL</sequence>
<reference evidence="2" key="2">
    <citation type="submission" date="2015-01" db="EMBL/GenBank/DDBJ databases">
        <title>Evolutionary Origins and Diversification of the Mycorrhizal Mutualists.</title>
        <authorList>
            <consortium name="DOE Joint Genome Institute"/>
            <consortium name="Mycorrhizal Genomics Consortium"/>
            <person name="Kohler A."/>
            <person name="Kuo A."/>
            <person name="Nagy L.G."/>
            <person name="Floudas D."/>
            <person name="Copeland A."/>
            <person name="Barry K.W."/>
            <person name="Cichocki N."/>
            <person name="Veneault-Fourrey C."/>
            <person name="LaButti K."/>
            <person name="Lindquist E.A."/>
            <person name="Lipzen A."/>
            <person name="Lundell T."/>
            <person name="Morin E."/>
            <person name="Murat C."/>
            <person name="Riley R."/>
            <person name="Ohm R."/>
            <person name="Sun H."/>
            <person name="Tunlid A."/>
            <person name="Henrissat B."/>
            <person name="Grigoriev I.V."/>
            <person name="Hibbett D.S."/>
            <person name="Martin F."/>
        </authorList>
    </citation>
    <scope>NUCLEOTIDE SEQUENCE [LARGE SCALE GENOMIC DNA]</scope>
    <source>
        <strain evidence="2">441</strain>
    </source>
</reference>
<evidence type="ECO:0000313" key="2">
    <source>
        <dbReference type="Proteomes" id="UP000054018"/>
    </source>
</evidence>
<reference evidence="1 2" key="1">
    <citation type="submission" date="2014-04" db="EMBL/GenBank/DDBJ databases">
        <authorList>
            <consortium name="DOE Joint Genome Institute"/>
            <person name="Kuo A."/>
            <person name="Kohler A."/>
            <person name="Costa M.D."/>
            <person name="Nagy L.G."/>
            <person name="Floudas D."/>
            <person name="Copeland A."/>
            <person name="Barry K.W."/>
            <person name="Cichocki N."/>
            <person name="Veneault-Fourrey C."/>
            <person name="LaButti K."/>
            <person name="Lindquist E.A."/>
            <person name="Lipzen A."/>
            <person name="Lundell T."/>
            <person name="Morin E."/>
            <person name="Murat C."/>
            <person name="Sun H."/>
            <person name="Tunlid A."/>
            <person name="Henrissat B."/>
            <person name="Grigoriev I.V."/>
            <person name="Hibbett D.S."/>
            <person name="Martin F."/>
            <person name="Nordberg H.P."/>
            <person name="Cantor M.N."/>
            <person name="Hua S.X."/>
        </authorList>
    </citation>
    <scope>NUCLEOTIDE SEQUENCE [LARGE SCALE GENOMIC DNA]</scope>
    <source>
        <strain evidence="1 2">441</strain>
    </source>
</reference>
<protein>
    <submittedName>
        <fullName evidence="1">Uncharacterized protein</fullName>
    </submittedName>
</protein>
<accession>A0A0C9ZB23</accession>
<organism evidence="1 2">
    <name type="scientific">Pisolithus microcarpus 441</name>
    <dbReference type="NCBI Taxonomy" id="765257"/>
    <lineage>
        <taxon>Eukaryota</taxon>
        <taxon>Fungi</taxon>
        <taxon>Dikarya</taxon>
        <taxon>Basidiomycota</taxon>
        <taxon>Agaricomycotina</taxon>
        <taxon>Agaricomycetes</taxon>
        <taxon>Agaricomycetidae</taxon>
        <taxon>Boletales</taxon>
        <taxon>Sclerodermatineae</taxon>
        <taxon>Pisolithaceae</taxon>
        <taxon>Pisolithus</taxon>
    </lineage>
</organism>
<dbReference type="HOGENOM" id="CLU_1778223_0_0_1"/>
<name>A0A0C9ZB23_9AGAM</name>
<keyword evidence="2" id="KW-1185">Reference proteome</keyword>
<evidence type="ECO:0000313" key="1">
    <source>
        <dbReference type="EMBL" id="KIK17103.1"/>
    </source>
</evidence>
<dbReference type="Proteomes" id="UP000054018">
    <property type="component" value="Unassembled WGS sequence"/>
</dbReference>